<reference evidence="1 2" key="1">
    <citation type="submission" date="2016-11" db="EMBL/GenBank/DDBJ databases">
        <authorList>
            <person name="Jaros S."/>
            <person name="Januszkiewicz K."/>
            <person name="Wedrychowicz H."/>
        </authorList>
    </citation>
    <scope>NUCLEOTIDE SEQUENCE [LARGE SCALE GENOMIC DNA]</scope>
    <source>
        <strain evidence="1 2">DSM 24574</strain>
    </source>
</reference>
<dbReference type="STRING" id="947013.SAMN04488109_4334"/>
<gene>
    <name evidence="1" type="ORF">SAMN04488109_4334</name>
</gene>
<dbReference type="AlphaFoldDB" id="A0A1M5TXB9"/>
<name>A0A1M5TXB9_9BACT</name>
<evidence type="ECO:0008006" key="3">
    <source>
        <dbReference type="Google" id="ProtNLM"/>
    </source>
</evidence>
<proteinExistence type="predicted"/>
<sequence>MSTKQLRLSDAVQIRKRVAEFLGKKINIVLTDNTAMFGELTDVNATEIKLLNMRRKKMTYRIDTIAELYFDTFA</sequence>
<organism evidence="1 2">
    <name type="scientific">Chryseolinea serpens</name>
    <dbReference type="NCBI Taxonomy" id="947013"/>
    <lineage>
        <taxon>Bacteria</taxon>
        <taxon>Pseudomonadati</taxon>
        <taxon>Bacteroidota</taxon>
        <taxon>Cytophagia</taxon>
        <taxon>Cytophagales</taxon>
        <taxon>Fulvivirgaceae</taxon>
        <taxon>Chryseolinea</taxon>
    </lineage>
</organism>
<keyword evidence="2" id="KW-1185">Reference proteome</keyword>
<dbReference type="RefSeq" id="WP_073138131.1">
    <property type="nucleotide sequence ID" value="NZ_FQWQ01000003.1"/>
</dbReference>
<accession>A0A1M5TXB9</accession>
<dbReference type="EMBL" id="FQWQ01000003">
    <property type="protein sequence ID" value="SHH55437.1"/>
    <property type="molecule type" value="Genomic_DNA"/>
</dbReference>
<dbReference type="OrthoDB" id="981794at2"/>
<protein>
    <recommendedName>
        <fullName evidence="3">LSM domain-containing protein</fullName>
    </recommendedName>
</protein>
<evidence type="ECO:0000313" key="2">
    <source>
        <dbReference type="Proteomes" id="UP000184212"/>
    </source>
</evidence>
<evidence type="ECO:0000313" key="1">
    <source>
        <dbReference type="EMBL" id="SHH55437.1"/>
    </source>
</evidence>
<dbReference type="Proteomes" id="UP000184212">
    <property type="component" value="Unassembled WGS sequence"/>
</dbReference>